<gene>
    <name evidence="9" type="primary">ybeY</name>
    <name evidence="10" type="ORF">CK510_18435</name>
</gene>
<protein>
    <recommendedName>
        <fullName evidence="9">Endoribonuclease YbeY</fullName>
        <ecNumber evidence="9">3.1.-.-</ecNumber>
    </recommendedName>
</protein>
<keyword evidence="9" id="KW-0963">Cytoplasm</keyword>
<comment type="cofactor">
    <cofactor evidence="9">
        <name>Zn(2+)</name>
        <dbReference type="ChEBI" id="CHEBI:29105"/>
    </cofactor>
    <text evidence="9">Binds 1 zinc ion.</text>
</comment>
<reference evidence="10 11" key="1">
    <citation type="submission" date="2017-08" db="EMBL/GenBank/DDBJ databases">
        <title>Draft genome sequence of filamentous cyanobacterium Calothrix elsteri CCALA 953.</title>
        <authorList>
            <person name="Gagunashvili A.N."/>
            <person name="Elster J."/>
            <person name="Andresson O.S."/>
        </authorList>
    </citation>
    <scope>NUCLEOTIDE SEQUENCE [LARGE SCALE GENOMIC DNA]</scope>
    <source>
        <strain evidence="10 11">CCALA 953</strain>
    </source>
</reference>
<accession>A0A2A2TFT2</accession>
<organism evidence="10 11">
    <name type="scientific">Brunnivagina elsteri CCALA 953</name>
    <dbReference type="NCBI Taxonomy" id="987040"/>
    <lineage>
        <taxon>Bacteria</taxon>
        <taxon>Bacillati</taxon>
        <taxon>Cyanobacteriota</taxon>
        <taxon>Cyanophyceae</taxon>
        <taxon>Nostocales</taxon>
        <taxon>Calotrichaceae</taxon>
        <taxon>Brunnivagina</taxon>
    </lineage>
</organism>
<dbReference type="GO" id="GO:0004521">
    <property type="term" value="F:RNA endonuclease activity"/>
    <property type="evidence" value="ECO:0007669"/>
    <property type="project" value="UniProtKB-UniRule"/>
</dbReference>
<evidence type="ECO:0000313" key="11">
    <source>
        <dbReference type="Proteomes" id="UP000218238"/>
    </source>
</evidence>
<dbReference type="GO" id="GO:0005737">
    <property type="term" value="C:cytoplasm"/>
    <property type="evidence" value="ECO:0007669"/>
    <property type="project" value="UniProtKB-SubCell"/>
</dbReference>
<dbReference type="EC" id="3.1.-.-" evidence="9"/>
<dbReference type="GO" id="GO:0004222">
    <property type="term" value="F:metalloendopeptidase activity"/>
    <property type="evidence" value="ECO:0007669"/>
    <property type="project" value="InterPro"/>
</dbReference>
<evidence type="ECO:0000256" key="6">
    <source>
        <dbReference type="ARBA" id="ARBA00022759"/>
    </source>
</evidence>
<dbReference type="InterPro" id="IPR023091">
    <property type="entry name" value="MetalPrtase_cat_dom_sf_prd"/>
</dbReference>
<keyword evidence="11" id="KW-1185">Reference proteome</keyword>
<evidence type="ECO:0000256" key="5">
    <source>
        <dbReference type="ARBA" id="ARBA00022723"/>
    </source>
</evidence>
<dbReference type="InterPro" id="IPR020549">
    <property type="entry name" value="YbeY_CS"/>
</dbReference>
<dbReference type="HAMAP" id="MF_00009">
    <property type="entry name" value="Endoribonucl_YbeY"/>
    <property type="match status" value="1"/>
</dbReference>
<proteinExistence type="inferred from homology"/>
<dbReference type="PROSITE" id="PS01306">
    <property type="entry name" value="UPF0054"/>
    <property type="match status" value="1"/>
</dbReference>
<keyword evidence="7 9" id="KW-0378">Hydrolase</keyword>
<dbReference type="PANTHER" id="PTHR46986:SF1">
    <property type="entry name" value="ENDORIBONUCLEASE YBEY, CHLOROPLASTIC"/>
    <property type="match status" value="1"/>
</dbReference>
<evidence type="ECO:0000313" key="10">
    <source>
        <dbReference type="EMBL" id="PAX52604.1"/>
    </source>
</evidence>
<dbReference type="NCBIfam" id="TIGR00043">
    <property type="entry name" value="rRNA maturation RNase YbeY"/>
    <property type="match status" value="1"/>
</dbReference>
<dbReference type="InterPro" id="IPR002036">
    <property type="entry name" value="YbeY"/>
</dbReference>
<dbReference type="OrthoDB" id="9807740at2"/>
<dbReference type="AlphaFoldDB" id="A0A2A2TFT2"/>
<evidence type="ECO:0000256" key="8">
    <source>
        <dbReference type="ARBA" id="ARBA00022833"/>
    </source>
</evidence>
<dbReference type="Pfam" id="PF02130">
    <property type="entry name" value="YbeY"/>
    <property type="match status" value="1"/>
</dbReference>
<dbReference type="GO" id="GO:0008270">
    <property type="term" value="F:zinc ion binding"/>
    <property type="evidence" value="ECO:0007669"/>
    <property type="project" value="UniProtKB-UniRule"/>
</dbReference>
<evidence type="ECO:0000256" key="9">
    <source>
        <dbReference type="HAMAP-Rule" id="MF_00009"/>
    </source>
</evidence>
<feature type="binding site" evidence="9">
    <location>
        <position position="137"/>
    </location>
    <ligand>
        <name>Zn(2+)</name>
        <dbReference type="ChEBI" id="CHEBI:29105"/>
        <note>catalytic</note>
    </ligand>
</feature>
<keyword evidence="8 9" id="KW-0862">Zinc</keyword>
<sequence length="172" mass="19676">MLVELYVEDIFKERSQSDILDPGVSPETWDNWFKSWLQELEANLPPAASYEIGLRLTDDTEIQELNSQYRHQNKPTDVLAFAELEVDVPQLDHLIDSTPLYLGDIIVSIDTATRQAQQQGHQLSTELAWLSAHGLLHLLGWDHPDDESLSRMLEQQVKLLRTIGISIDILDF</sequence>
<feature type="binding site" evidence="9">
    <location>
        <position position="133"/>
    </location>
    <ligand>
        <name>Zn(2+)</name>
        <dbReference type="ChEBI" id="CHEBI:29105"/>
        <note>catalytic</note>
    </ligand>
</feature>
<evidence type="ECO:0000256" key="4">
    <source>
        <dbReference type="ARBA" id="ARBA00022722"/>
    </source>
</evidence>
<dbReference type="Gene3D" id="3.40.390.30">
    <property type="entry name" value="Metalloproteases ('zincins'), catalytic domain"/>
    <property type="match status" value="1"/>
</dbReference>
<name>A0A2A2TFT2_9CYAN</name>
<dbReference type="Proteomes" id="UP000218238">
    <property type="component" value="Unassembled WGS sequence"/>
</dbReference>
<dbReference type="RefSeq" id="WP_095723093.1">
    <property type="nucleotide sequence ID" value="NZ_NTFS01000220.1"/>
</dbReference>
<evidence type="ECO:0000256" key="3">
    <source>
        <dbReference type="ARBA" id="ARBA00022552"/>
    </source>
</evidence>
<dbReference type="PANTHER" id="PTHR46986">
    <property type="entry name" value="ENDORIBONUCLEASE YBEY, CHLOROPLASTIC"/>
    <property type="match status" value="1"/>
</dbReference>
<comment type="caution">
    <text evidence="10">The sequence shown here is derived from an EMBL/GenBank/DDBJ whole genome shotgun (WGS) entry which is preliminary data.</text>
</comment>
<comment type="subcellular location">
    <subcellularLocation>
        <location evidence="9">Cytoplasm</location>
    </subcellularLocation>
</comment>
<dbReference type="SUPFAM" id="SSF55486">
    <property type="entry name" value="Metalloproteases ('zincins'), catalytic domain"/>
    <property type="match status" value="1"/>
</dbReference>
<dbReference type="EMBL" id="NTFS01000220">
    <property type="protein sequence ID" value="PAX52604.1"/>
    <property type="molecule type" value="Genomic_DNA"/>
</dbReference>
<keyword evidence="4 9" id="KW-0540">Nuclease</keyword>
<comment type="similarity">
    <text evidence="1 9">Belongs to the endoribonuclease YbeY family.</text>
</comment>
<keyword evidence="6 9" id="KW-0255">Endonuclease</keyword>
<evidence type="ECO:0000256" key="1">
    <source>
        <dbReference type="ARBA" id="ARBA00010875"/>
    </source>
</evidence>
<evidence type="ECO:0000256" key="2">
    <source>
        <dbReference type="ARBA" id="ARBA00022517"/>
    </source>
</evidence>
<feature type="binding site" evidence="9">
    <location>
        <position position="143"/>
    </location>
    <ligand>
        <name>Zn(2+)</name>
        <dbReference type="ChEBI" id="CHEBI:29105"/>
        <note>catalytic</note>
    </ligand>
</feature>
<keyword evidence="2 9" id="KW-0690">Ribosome biogenesis</keyword>
<keyword evidence="3 9" id="KW-0698">rRNA processing</keyword>
<keyword evidence="5 9" id="KW-0479">Metal-binding</keyword>
<dbReference type="GO" id="GO:0006364">
    <property type="term" value="P:rRNA processing"/>
    <property type="evidence" value="ECO:0007669"/>
    <property type="project" value="UniProtKB-UniRule"/>
</dbReference>
<comment type="function">
    <text evidence="9">Single strand-specific metallo-endoribonuclease involved in late-stage 70S ribosome quality control and in maturation of the 3' terminus of the 16S rRNA.</text>
</comment>
<evidence type="ECO:0000256" key="7">
    <source>
        <dbReference type="ARBA" id="ARBA00022801"/>
    </source>
</evidence>